<proteinExistence type="predicted"/>
<protein>
    <submittedName>
        <fullName evidence="1">Uncharacterized protein</fullName>
    </submittedName>
</protein>
<keyword evidence="2" id="KW-1185">Reference proteome</keyword>
<feature type="non-terminal residue" evidence="1">
    <location>
        <position position="1"/>
    </location>
</feature>
<evidence type="ECO:0000313" key="1">
    <source>
        <dbReference type="EMBL" id="MCI28965.1"/>
    </source>
</evidence>
<reference evidence="1 2" key="1">
    <citation type="journal article" date="2018" name="Front. Plant Sci.">
        <title>Red Clover (Trifolium pratense) and Zigzag Clover (T. medium) - A Picture of Genomic Similarities and Differences.</title>
        <authorList>
            <person name="Dluhosova J."/>
            <person name="Istvanek J."/>
            <person name="Nedelnik J."/>
            <person name="Repkova J."/>
        </authorList>
    </citation>
    <scope>NUCLEOTIDE SEQUENCE [LARGE SCALE GENOMIC DNA]</scope>
    <source>
        <strain evidence="2">cv. 10/8</strain>
        <tissue evidence="1">Leaf</tissue>
    </source>
</reference>
<comment type="caution">
    <text evidence="1">The sequence shown here is derived from an EMBL/GenBank/DDBJ whole genome shotgun (WGS) entry which is preliminary data.</text>
</comment>
<sequence>TWPEKGCCQTSQGRLQPRMTGCWGVVIFLEDGCAQIWTFWYVESVFKYCWSVEIRAGTVEEIDNKRPSVSGSMCFRLSASATRLVLPGL</sequence>
<dbReference type="Proteomes" id="UP000265520">
    <property type="component" value="Unassembled WGS sequence"/>
</dbReference>
<organism evidence="1 2">
    <name type="scientific">Trifolium medium</name>
    <dbReference type="NCBI Taxonomy" id="97028"/>
    <lineage>
        <taxon>Eukaryota</taxon>
        <taxon>Viridiplantae</taxon>
        <taxon>Streptophyta</taxon>
        <taxon>Embryophyta</taxon>
        <taxon>Tracheophyta</taxon>
        <taxon>Spermatophyta</taxon>
        <taxon>Magnoliopsida</taxon>
        <taxon>eudicotyledons</taxon>
        <taxon>Gunneridae</taxon>
        <taxon>Pentapetalae</taxon>
        <taxon>rosids</taxon>
        <taxon>fabids</taxon>
        <taxon>Fabales</taxon>
        <taxon>Fabaceae</taxon>
        <taxon>Papilionoideae</taxon>
        <taxon>50 kb inversion clade</taxon>
        <taxon>NPAAA clade</taxon>
        <taxon>Hologalegina</taxon>
        <taxon>IRL clade</taxon>
        <taxon>Trifolieae</taxon>
        <taxon>Trifolium</taxon>
    </lineage>
</organism>
<dbReference type="EMBL" id="LXQA010169358">
    <property type="protein sequence ID" value="MCI28965.1"/>
    <property type="molecule type" value="Genomic_DNA"/>
</dbReference>
<name>A0A392R084_9FABA</name>
<evidence type="ECO:0000313" key="2">
    <source>
        <dbReference type="Proteomes" id="UP000265520"/>
    </source>
</evidence>
<accession>A0A392R084</accession>
<dbReference type="AlphaFoldDB" id="A0A392R084"/>